<organism evidence="1 2">
    <name type="scientific">Brassica carinata</name>
    <name type="common">Ethiopian mustard</name>
    <name type="synonym">Abyssinian cabbage</name>
    <dbReference type="NCBI Taxonomy" id="52824"/>
    <lineage>
        <taxon>Eukaryota</taxon>
        <taxon>Viridiplantae</taxon>
        <taxon>Streptophyta</taxon>
        <taxon>Embryophyta</taxon>
        <taxon>Tracheophyta</taxon>
        <taxon>Spermatophyta</taxon>
        <taxon>Magnoliopsida</taxon>
        <taxon>eudicotyledons</taxon>
        <taxon>Gunneridae</taxon>
        <taxon>Pentapetalae</taxon>
        <taxon>rosids</taxon>
        <taxon>malvids</taxon>
        <taxon>Brassicales</taxon>
        <taxon>Brassicaceae</taxon>
        <taxon>Brassiceae</taxon>
        <taxon>Brassica</taxon>
    </lineage>
</organism>
<keyword evidence="2" id="KW-1185">Reference proteome</keyword>
<dbReference type="EMBL" id="JAAMPC010000002">
    <property type="protein sequence ID" value="KAG2325102.1"/>
    <property type="molecule type" value="Genomic_DNA"/>
</dbReference>
<evidence type="ECO:0000313" key="1">
    <source>
        <dbReference type="EMBL" id="KAG2325102.1"/>
    </source>
</evidence>
<sequence length="114" mass="12753">MGVDYSYTQPSLSEDYGLGDSAHSAFSQTEAEFEAAILQDQAEIEASRVEYPPQPEVEFGFPNECYCGAIPALATSYTRNDPGRRIKSNISKHNNTNKCHKTNKYKGSHVLVWF</sequence>
<name>A0A8X8B884_BRACI</name>
<evidence type="ECO:0000313" key="2">
    <source>
        <dbReference type="Proteomes" id="UP000886595"/>
    </source>
</evidence>
<reference evidence="1 2" key="1">
    <citation type="submission" date="2020-02" db="EMBL/GenBank/DDBJ databases">
        <authorList>
            <person name="Ma Q."/>
            <person name="Huang Y."/>
            <person name="Song X."/>
            <person name="Pei D."/>
        </authorList>
    </citation>
    <scope>NUCLEOTIDE SEQUENCE [LARGE SCALE GENOMIC DNA]</scope>
    <source>
        <strain evidence="1">Sxm20200214</strain>
        <tissue evidence="1">Leaf</tissue>
    </source>
</reference>
<dbReference type="AlphaFoldDB" id="A0A8X8B884"/>
<comment type="caution">
    <text evidence="1">The sequence shown here is derived from an EMBL/GenBank/DDBJ whole genome shotgun (WGS) entry which is preliminary data.</text>
</comment>
<protein>
    <submittedName>
        <fullName evidence="1">Uncharacterized protein</fullName>
    </submittedName>
</protein>
<gene>
    <name evidence="1" type="ORF">Bca52824_007830</name>
</gene>
<accession>A0A8X8B884</accession>
<dbReference type="Proteomes" id="UP000886595">
    <property type="component" value="Unassembled WGS sequence"/>
</dbReference>
<proteinExistence type="predicted"/>